<evidence type="ECO:0000313" key="5">
    <source>
        <dbReference type="EMBL" id="CAK1551593.1"/>
    </source>
</evidence>
<feature type="compositionally biased region" description="Basic and acidic residues" evidence="2">
    <location>
        <begin position="229"/>
        <end position="239"/>
    </location>
</feature>
<dbReference type="PANTHER" id="PTHR11161:SF4">
    <property type="entry name" value="DROP DEAD"/>
    <property type="match status" value="1"/>
</dbReference>
<dbReference type="AlphaFoldDB" id="A0AAV1JQ28"/>
<comment type="caution">
    <text evidence="5">The sequence shown here is derived from an EMBL/GenBank/DDBJ whole genome shotgun (WGS) entry which is preliminary data.</text>
</comment>
<feature type="transmembrane region" description="Helical" evidence="3">
    <location>
        <begin position="722"/>
        <end position="743"/>
    </location>
</feature>
<feature type="transmembrane region" description="Helical" evidence="3">
    <location>
        <begin position="923"/>
        <end position="945"/>
    </location>
</feature>
<feature type="region of interest" description="Disordered" evidence="2">
    <location>
        <begin position="341"/>
        <end position="362"/>
    </location>
</feature>
<feature type="transmembrane region" description="Helical" evidence="3">
    <location>
        <begin position="569"/>
        <end position="588"/>
    </location>
</feature>
<feature type="transmembrane region" description="Helical" evidence="3">
    <location>
        <begin position="1006"/>
        <end position="1027"/>
    </location>
</feature>
<dbReference type="Proteomes" id="UP001497472">
    <property type="component" value="Unassembled WGS sequence"/>
</dbReference>
<keyword evidence="6" id="KW-1185">Reference proteome</keyword>
<keyword evidence="3" id="KW-1133">Transmembrane helix</keyword>
<feature type="region of interest" description="Disordered" evidence="2">
    <location>
        <begin position="601"/>
        <end position="620"/>
    </location>
</feature>
<reference evidence="5 6" key="1">
    <citation type="submission" date="2023-11" db="EMBL/GenBank/DDBJ databases">
        <authorList>
            <person name="Okamura Y."/>
        </authorList>
    </citation>
    <scope>NUCLEOTIDE SEQUENCE [LARGE SCALE GENOMIC DNA]</scope>
</reference>
<organism evidence="5 6">
    <name type="scientific">Leptosia nina</name>
    <dbReference type="NCBI Taxonomy" id="320188"/>
    <lineage>
        <taxon>Eukaryota</taxon>
        <taxon>Metazoa</taxon>
        <taxon>Ecdysozoa</taxon>
        <taxon>Arthropoda</taxon>
        <taxon>Hexapoda</taxon>
        <taxon>Insecta</taxon>
        <taxon>Pterygota</taxon>
        <taxon>Neoptera</taxon>
        <taxon>Endopterygota</taxon>
        <taxon>Lepidoptera</taxon>
        <taxon>Glossata</taxon>
        <taxon>Ditrysia</taxon>
        <taxon>Papilionoidea</taxon>
        <taxon>Pieridae</taxon>
        <taxon>Pierinae</taxon>
        <taxon>Leptosia</taxon>
    </lineage>
</organism>
<dbReference type="EMBL" id="CAVLEF010000132">
    <property type="protein sequence ID" value="CAK1551593.1"/>
    <property type="molecule type" value="Genomic_DNA"/>
</dbReference>
<keyword evidence="3" id="KW-0812">Transmembrane</keyword>
<feature type="transmembrane region" description="Helical" evidence="3">
    <location>
        <begin position="966"/>
        <end position="986"/>
    </location>
</feature>
<dbReference type="Pfam" id="PF20146">
    <property type="entry name" value="NRF"/>
    <property type="match status" value="1"/>
</dbReference>
<name>A0AAV1JQ28_9NEOP</name>
<feature type="compositionally biased region" description="Acidic residues" evidence="2">
    <location>
        <begin position="1118"/>
        <end position="1131"/>
    </location>
</feature>
<feature type="domain" description="Nose resistant-to-fluoxetine protein N-terminal" evidence="4">
    <location>
        <begin position="398"/>
        <end position="548"/>
    </location>
</feature>
<accession>A0AAV1JQ28</accession>
<evidence type="ECO:0000256" key="2">
    <source>
        <dbReference type="SAM" id="MobiDB-lite"/>
    </source>
</evidence>
<dbReference type="PANTHER" id="PTHR11161">
    <property type="entry name" value="O-ACYLTRANSFERASE"/>
    <property type="match status" value="1"/>
</dbReference>
<keyword evidence="3" id="KW-0472">Membrane</keyword>
<evidence type="ECO:0000256" key="1">
    <source>
        <dbReference type="SAM" id="Coils"/>
    </source>
</evidence>
<proteinExistence type="predicted"/>
<feature type="region of interest" description="Disordered" evidence="2">
    <location>
        <begin position="134"/>
        <end position="295"/>
    </location>
</feature>
<dbReference type="InterPro" id="IPR052728">
    <property type="entry name" value="O2_lipid_transport_reg"/>
</dbReference>
<feature type="compositionally biased region" description="Acidic residues" evidence="2">
    <location>
        <begin position="196"/>
        <end position="208"/>
    </location>
</feature>
<sequence length="1166" mass="132028">MIITSRMNVSQSKMTVSAFRVRLAHERASGKHSESCDSNELNLDQKQSKLSSKRAYDGLKKIVQEKLKDDGKLNADDLIYLHGLSDKKFNAKTKIKIDDNILEKHEKVKQIPSKIENTVLKFTTSAVTKSAIIQKTKDDDSDDDDDDEDIPSDKDTEFEENGLDDVDIQDENGDSDNKSEDDNNEEEERDSKKNDSDEESDENEEEIVIEIKAVPKTGKASTPISIQKFNKEENKDDPIPQKVTLKTKVENKDPVKDLKSSTPIKRPNDMKDKKAEKIEDDIQKQEAKTTPKIDKPTDVLEKIKVKSHIEAGKLQSHLISKDQEKILPPKDEIKIEKTLKKDSESLQASKDSKVKGKKSDKIKQLPDASHTKILLQSEFEDFYGFFPTFAPNFSRVHNPECRRHGQILLRQLRGTKLWALNMLDSTAKIPSGLLQGNGIQLGDFDQCLASRARVQLETGSIVKVQGKYCLATMDVKAETPDLEVAVDFLQGRNLIKGRVSDPGHFVPRFSTLSWGVCVPSPCSPKDVEVIITEATKQYQRIGVTLNVEVDELDCHVQQKGSWWEGWMEIPTLLTLSFYAAILCLVLIATCQDLLAENRGSVEECSPDEKQDTNGSKPRSDGFISAFSLTRTLKKLVAPAGADEIPSIHGLRAIATIFLIAAHKFLPIAHIPYTNRIKLAEVVSSPIWSWCRVGWVMTDCFLLLSGTLTAYRTSDKTSAFNKLASRYLRLTPALLAVIWFYAYIWDNISFGPRWGGLVTKNAEICREGWWWNMFYLQNYFGLENMCAPQTHQLALDMQLTIVGSFLVWAIQADVVGSRLAMPLIHLYAAYSRYATFRDHRLTMIAYHGVSVSQLYRTGRMSYTSILHRSTSYLVGISLGLALRNTAQYGKLLIFTGWVLSAGLWGSVLWAGYDSGFLNYQYNVTFAALYAAGAPVATALAFAWLLYAAHNGYSDTLSSLLCSRPLLIISRLSYAIYLTQFIVFLTNAATVKTSTEFTLLSVIDFQEISAIFLSGVLLTLTLVFPMQALPNILFKERKEEHPVEELENKIENEETEPQVETKPTLRKPLLAHRELLEEIPETEIEYEAQRDNQSLEEILEEDDDNLEDDRIDDDELEVIEEEEEEEKTCEEDFWAQQDMNPEKPDHDLDEWEWTNGNRGGAQYYRYSR</sequence>
<dbReference type="SMART" id="SM00703">
    <property type="entry name" value="NRF"/>
    <property type="match status" value="1"/>
</dbReference>
<dbReference type="InterPro" id="IPR006621">
    <property type="entry name" value="Nose-resist-to-fluoxetine_N"/>
</dbReference>
<feature type="compositionally biased region" description="Acidic residues" evidence="2">
    <location>
        <begin position="139"/>
        <end position="174"/>
    </location>
</feature>
<feature type="compositionally biased region" description="Basic and acidic residues" evidence="2">
    <location>
        <begin position="247"/>
        <end position="259"/>
    </location>
</feature>
<feature type="transmembrane region" description="Helical" evidence="3">
    <location>
        <begin position="804"/>
        <end position="829"/>
    </location>
</feature>
<evidence type="ECO:0000256" key="3">
    <source>
        <dbReference type="SAM" id="Phobius"/>
    </source>
</evidence>
<gene>
    <name evidence="5" type="ORF">LNINA_LOCUS10716</name>
</gene>
<feature type="compositionally biased region" description="Polar residues" evidence="2">
    <location>
        <begin position="219"/>
        <end position="228"/>
    </location>
</feature>
<feature type="region of interest" description="Disordered" evidence="2">
    <location>
        <begin position="1118"/>
        <end position="1154"/>
    </location>
</feature>
<keyword evidence="1" id="KW-0175">Coiled coil</keyword>
<feature type="coiled-coil region" evidence="1">
    <location>
        <begin position="1034"/>
        <end position="1090"/>
    </location>
</feature>
<feature type="compositionally biased region" description="Basic and acidic residues" evidence="2">
    <location>
        <begin position="266"/>
        <end position="295"/>
    </location>
</feature>
<evidence type="ECO:0000259" key="4">
    <source>
        <dbReference type="SMART" id="SM00703"/>
    </source>
</evidence>
<evidence type="ECO:0000313" key="6">
    <source>
        <dbReference type="Proteomes" id="UP001497472"/>
    </source>
</evidence>
<protein>
    <recommendedName>
        <fullName evidence="4">Nose resistant-to-fluoxetine protein N-terminal domain-containing protein</fullName>
    </recommendedName>
</protein>
<feature type="transmembrane region" description="Helical" evidence="3">
    <location>
        <begin position="890"/>
        <end position="911"/>
    </location>
</feature>